<feature type="compositionally biased region" description="Basic and acidic residues" evidence="1">
    <location>
        <begin position="1"/>
        <end position="15"/>
    </location>
</feature>
<evidence type="ECO:0000256" key="1">
    <source>
        <dbReference type="SAM" id="MobiDB-lite"/>
    </source>
</evidence>
<dbReference type="EMBL" id="JYDW01000394">
    <property type="protein sequence ID" value="KRZ48520.1"/>
    <property type="molecule type" value="Genomic_DNA"/>
</dbReference>
<dbReference type="OrthoDB" id="5935125at2759"/>
<evidence type="ECO:0000313" key="4">
    <source>
        <dbReference type="Proteomes" id="UP000054721"/>
    </source>
</evidence>
<evidence type="ECO:0000313" key="3">
    <source>
        <dbReference type="EMBL" id="KRZ48520.1"/>
    </source>
</evidence>
<keyword evidence="2" id="KW-0472">Membrane</keyword>
<dbReference type="AlphaFoldDB" id="A0A0V1KMI2"/>
<proteinExistence type="predicted"/>
<organism evidence="3 4">
    <name type="scientific">Trichinella nativa</name>
    <dbReference type="NCBI Taxonomy" id="6335"/>
    <lineage>
        <taxon>Eukaryota</taxon>
        <taxon>Metazoa</taxon>
        <taxon>Ecdysozoa</taxon>
        <taxon>Nematoda</taxon>
        <taxon>Enoplea</taxon>
        <taxon>Dorylaimia</taxon>
        <taxon>Trichinellida</taxon>
        <taxon>Trichinellidae</taxon>
        <taxon>Trichinella</taxon>
    </lineage>
</organism>
<feature type="region of interest" description="Disordered" evidence="1">
    <location>
        <begin position="89"/>
        <end position="108"/>
    </location>
</feature>
<gene>
    <name evidence="3" type="ORF">T02_15586</name>
</gene>
<accession>A0A0V1KMI2</accession>
<protein>
    <submittedName>
        <fullName evidence="3">Uncharacterized protein</fullName>
    </submittedName>
</protein>
<keyword evidence="2" id="KW-1133">Transmembrane helix</keyword>
<reference evidence="3 4" key="1">
    <citation type="submission" date="2015-05" db="EMBL/GenBank/DDBJ databases">
        <title>Evolution of Trichinella species and genotypes.</title>
        <authorList>
            <person name="Korhonen P.K."/>
            <person name="Edoardo P."/>
            <person name="Giuseppe L.R."/>
            <person name="Gasser R.B."/>
        </authorList>
    </citation>
    <scope>NUCLEOTIDE SEQUENCE [LARGE SCALE GENOMIC DNA]</scope>
    <source>
        <strain evidence="3">ISS10</strain>
    </source>
</reference>
<sequence>MPYHQYKEWNKENVKTRTSRSRTRKDKRALWRRVLTMSMLLLWRYLPDRYRLKFIFTKKFQCTKTGFQRCAMQITIAIKVPYHMNNEEKKVKTLSTRSETRTARSRTR</sequence>
<dbReference type="Proteomes" id="UP000054721">
    <property type="component" value="Unassembled WGS sequence"/>
</dbReference>
<feature type="transmembrane region" description="Helical" evidence="2">
    <location>
        <begin position="30"/>
        <end position="46"/>
    </location>
</feature>
<comment type="caution">
    <text evidence="3">The sequence shown here is derived from an EMBL/GenBank/DDBJ whole genome shotgun (WGS) entry which is preliminary data.</text>
</comment>
<name>A0A0V1KMI2_9BILA</name>
<keyword evidence="4" id="KW-1185">Reference proteome</keyword>
<feature type="region of interest" description="Disordered" evidence="1">
    <location>
        <begin position="1"/>
        <end position="24"/>
    </location>
</feature>
<keyword evidence="2" id="KW-0812">Transmembrane</keyword>
<evidence type="ECO:0000256" key="2">
    <source>
        <dbReference type="SAM" id="Phobius"/>
    </source>
</evidence>